<dbReference type="Pfam" id="PF09534">
    <property type="entry name" value="Trp_oprn_chp"/>
    <property type="match status" value="1"/>
</dbReference>
<feature type="transmembrane region" description="Helical" evidence="2">
    <location>
        <begin position="78"/>
        <end position="100"/>
    </location>
</feature>
<dbReference type="EMBL" id="JTJZ01000015">
    <property type="protein sequence ID" value="KHS53414.1"/>
    <property type="molecule type" value="Genomic_DNA"/>
</dbReference>
<keyword evidence="2" id="KW-1133">Transmembrane helix</keyword>
<feature type="region of interest" description="Disordered" evidence="1">
    <location>
        <begin position="157"/>
        <end position="182"/>
    </location>
</feature>
<dbReference type="Proteomes" id="UP000031488">
    <property type="component" value="Unassembled WGS sequence"/>
</dbReference>
<comment type="caution">
    <text evidence="3">The sequence shown here is derived from an EMBL/GenBank/DDBJ whole genome shotgun (WGS) entry which is preliminary data.</text>
</comment>
<reference evidence="3 4" key="1">
    <citation type="submission" date="2014-11" db="EMBL/GenBank/DDBJ databases">
        <title>Draft Genome Sequence of Brevibacterium linens AE038-8.</title>
        <authorList>
            <person name="Maizel D."/>
            <person name="Utturkar S.M."/>
            <person name="Brown S.D."/>
            <person name="Ferrero M."/>
            <person name="Rosen B.P."/>
        </authorList>
    </citation>
    <scope>NUCLEOTIDE SEQUENCE [LARGE SCALE GENOMIC DNA]</scope>
    <source>
        <strain evidence="3 4">AE038-8</strain>
    </source>
</reference>
<dbReference type="OrthoDB" id="4804581at2"/>
<feature type="transmembrane region" description="Helical" evidence="2">
    <location>
        <begin position="106"/>
        <end position="126"/>
    </location>
</feature>
<keyword evidence="2" id="KW-0472">Membrane</keyword>
<dbReference type="PATRIC" id="fig|1703.6.peg.785"/>
<sequence length="182" mass="18145">MTKSRGVLIMLVIAAALWALTISAWQVGAAGDTLGPSGVAKVTEDASSQASPVATACVAIIAVSGLLAAMLGRIGRFVVFGLAGIAGIGYGITALSAASAPGATSWAIIAAVAAGIGVIGIVWVAVASNGWTNSNRYARTAEAAGGEFDSAATWDALSRGEDVEDAPDDEEPNDPDTEPDSK</sequence>
<dbReference type="RefSeq" id="WP_039207451.1">
    <property type="nucleotide sequence ID" value="NZ_CP186330.1"/>
</dbReference>
<keyword evidence="4" id="KW-1185">Reference proteome</keyword>
<evidence type="ECO:0000313" key="3">
    <source>
        <dbReference type="EMBL" id="KHS53414.1"/>
    </source>
</evidence>
<evidence type="ECO:0000256" key="2">
    <source>
        <dbReference type="SAM" id="Phobius"/>
    </source>
</evidence>
<accession>A0A0B9A3L5</accession>
<feature type="transmembrane region" description="Helical" evidence="2">
    <location>
        <begin position="53"/>
        <end position="71"/>
    </location>
</feature>
<name>A0A0B9A3L5_BRELN</name>
<evidence type="ECO:0008006" key="5">
    <source>
        <dbReference type="Google" id="ProtNLM"/>
    </source>
</evidence>
<protein>
    <recommendedName>
        <fullName evidence="5">Tryptophan-associated transmembrane protein (Trp_oprn_chp)</fullName>
    </recommendedName>
</protein>
<evidence type="ECO:0000313" key="4">
    <source>
        <dbReference type="Proteomes" id="UP000031488"/>
    </source>
</evidence>
<dbReference type="InterPro" id="IPR019051">
    <property type="entry name" value="Trp_biosyn_TM_oprn/chp"/>
</dbReference>
<organism evidence="3 4">
    <name type="scientific">Brevibacterium linens</name>
    <dbReference type="NCBI Taxonomy" id="1703"/>
    <lineage>
        <taxon>Bacteria</taxon>
        <taxon>Bacillati</taxon>
        <taxon>Actinomycetota</taxon>
        <taxon>Actinomycetes</taxon>
        <taxon>Micrococcales</taxon>
        <taxon>Brevibacteriaceae</taxon>
        <taxon>Brevibacterium</taxon>
    </lineage>
</organism>
<gene>
    <name evidence="3" type="ORF">AE0388_0902</name>
</gene>
<feature type="compositionally biased region" description="Acidic residues" evidence="1">
    <location>
        <begin position="162"/>
        <end position="182"/>
    </location>
</feature>
<evidence type="ECO:0000256" key="1">
    <source>
        <dbReference type="SAM" id="MobiDB-lite"/>
    </source>
</evidence>
<proteinExistence type="predicted"/>
<dbReference type="AlphaFoldDB" id="A0A0B9A3L5"/>
<keyword evidence="2" id="KW-0812">Transmembrane</keyword>